<sequence>MCTCTGLLMYDGAPTIGEIDAALAASELGFRRQYCEWNRWTRHLREMNCLYSKPTSRWLWVTANAQGEKSIVSYDRALPNFLRWPALPQTLETSSFAGERIKGAAGHHAPGARDQSRAARGVEMARRGDSTASTDVGHGRSQHETQSQTVLGTLLGAGGRSSTRRRGRSGGRTDKHKQGQPSRQGSRGAGSA</sequence>
<reference evidence="2" key="1">
    <citation type="submission" date="2021-01" db="EMBL/GenBank/DDBJ databases">
        <authorList>
            <person name="Corre E."/>
            <person name="Pelletier E."/>
            <person name="Niang G."/>
            <person name="Scheremetjew M."/>
            <person name="Finn R."/>
            <person name="Kale V."/>
            <person name="Holt S."/>
            <person name="Cochrane G."/>
            <person name="Meng A."/>
            <person name="Brown T."/>
            <person name="Cohen L."/>
        </authorList>
    </citation>
    <scope>NUCLEOTIDE SEQUENCE</scope>
    <source>
        <strain evidence="2">UTEX LB 985</strain>
    </source>
</reference>
<evidence type="ECO:0000313" key="2">
    <source>
        <dbReference type="EMBL" id="CAD9534382.1"/>
    </source>
</evidence>
<dbReference type="EMBL" id="HBGU01071829">
    <property type="protein sequence ID" value="CAD9534382.1"/>
    <property type="molecule type" value="Transcribed_RNA"/>
</dbReference>
<name>A0A7S2J2G9_9EUKA</name>
<evidence type="ECO:0000256" key="1">
    <source>
        <dbReference type="SAM" id="MobiDB-lite"/>
    </source>
</evidence>
<organism evidence="2">
    <name type="scientific">Haptolina brevifila</name>
    <dbReference type="NCBI Taxonomy" id="156173"/>
    <lineage>
        <taxon>Eukaryota</taxon>
        <taxon>Haptista</taxon>
        <taxon>Haptophyta</taxon>
        <taxon>Prymnesiophyceae</taxon>
        <taxon>Prymnesiales</taxon>
        <taxon>Prymnesiaceae</taxon>
        <taxon>Haptolina</taxon>
    </lineage>
</organism>
<feature type="region of interest" description="Disordered" evidence="1">
    <location>
        <begin position="104"/>
        <end position="192"/>
    </location>
</feature>
<gene>
    <name evidence="2" type="ORF">CBRE1094_LOCUS39195</name>
</gene>
<proteinExistence type="predicted"/>
<accession>A0A7S2J2G9</accession>
<dbReference type="AlphaFoldDB" id="A0A7S2J2G9"/>
<protein>
    <submittedName>
        <fullName evidence="2">Uncharacterized protein</fullName>
    </submittedName>
</protein>